<gene>
    <name evidence="2" type="ORF">D0869_09022</name>
</gene>
<feature type="region of interest" description="Disordered" evidence="1">
    <location>
        <begin position="501"/>
        <end position="581"/>
    </location>
</feature>
<dbReference type="EMBL" id="QWIJ01000817">
    <property type="protein sequence ID" value="RMX78514.1"/>
    <property type="molecule type" value="Genomic_DNA"/>
</dbReference>
<dbReference type="AlphaFoldDB" id="A0A3M6WIZ0"/>
<feature type="region of interest" description="Disordered" evidence="1">
    <location>
        <begin position="843"/>
        <end position="867"/>
    </location>
</feature>
<feature type="region of interest" description="Disordered" evidence="1">
    <location>
        <begin position="416"/>
        <end position="478"/>
    </location>
</feature>
<feature type="compositionally biased region" description="Gly residues" evidence="1">
    <location>
        <begin position="899"/>
        <end position="917"/>
    </location>
</feature>
<comment type="caution">
    <text evidence="2">The sequence shown here is derived from an EMBL/GenBank/DDBJ whole genome shotgun (WGS) entry which is preliminary data.</text>
</comment>
<feature type="region of interest" description="Disordered" evidence="1">
    <location>
        <begin position="899"/>
        <end position="954"/>
    </location>
</feature>
<feature type="region of interest" description="Disordered" evidence="1">
    <location>
        <begin position="651"/>
        <end position="674"/>
    </location>
</feature>
<evidence type="ECO:0000313" key="3">
    <source>
        <dbReference type="Proteomes" id="UP000281245"/>
    </source>
</evidence>
<sequence length="954" mass="103522">PIPSGAGSVHQRSGPGSRTPSPTPRESASTQVPSQLLGGRAGSNASVLRHTEPINVPDKCAESPASDKSTFTYHVAQQEATAEQLRSLLFLQKNNGKHAELLTKRRASEPHTAVSLSHSDSSSSKVSSKGSKLSRASSFAILLRHNEPDYRLLKKKSRPGEHLRKRSPPSHSKPSPPRRTPSFYAPKVVEDSSILPLTLQKPSPSSVAVETAAITFQPVASDRVLPNSREPSPRQLMKRVPTWTAETDTRSSTPPTAPIKATSPTASKRPGLISIPKLPDLPKPALESIVLPQSLQIAASVQQPHIESIPPTRSSPSPSRSHSRESERGRPRARSSVQRYSDRFKPEEPKTRHYHDVTPPNVDPSPPGHALFRHNDHYFRTFLPETMYMNVFTPTLIPPSQDYFRQIPSSVSSEHMPLALRPTSPDKSPPPSPIVLDSLHSPAVTPAPPPTSSGSAVRPSLGRRKRGSILKTMRRSAPATVTFETPSIGVTYASLVSTPLGEHFTGGSLAKRRNIDESSGSSEASTPGYFARPRFKQQSSEASSSLLSPTDVGDRGVRRPQLGHSQSSSEHLSPLTLPKPKSRLRHSATLEDISDADVSTVVPKSYNAEVDAELRFASEQLNKAVSAHEPGEAIVKERKSLSWLPSEMTRLNTPPEEPHLPPTLQKVEKSPEKSALGTINGKMRTAIKQLLTGRLPGPSMIKRTDLDPPSRVRAKRSRSITPKLSVTTLLHKASLPQINKLKRKPSESTLLPPEPDQLSSKPSFDLTVTDFEQTPFVQRYGNTLRSEHLRIRNLVDATLDDDRDELTQLGFEQDVPDHLPNSPLCPLSSRHRSGGKGICPLHGRRKLAPSSPSPSFSNGHQLQQRTPTKLEPRIVYEGRLDNGVESWRDGNGTFVGIPSGGGGGGDDGGNGGGGGAGSLEYEGGKSYKRQKTSYGRGGEERGWRGNGDGAGIFS</sequence>
<feature type="compositionally biased region" description="Gly residues" evidence="1">
    <location>
        <begin position="944"/>
        <end position="954"/>
    </location>
</feature>
<organism evidence="2 3">
    <name type="scientific">Hortaea werneckii</name>
    <name type="common">Black yeast</name>
    <name type="synonym">Cladosporium werneckii</name>
    <dbReference type="NCBI Taxonomy" id="91943"/>
    <lineage>
        <taxon>Eukaryota</taxon>
        <taxon>Fungi</taxon>
        <taxon>Dikarya</taxon>
        <taxon>Ascomycota</taxon>
        <taxon>Pezizomycotina</taxon>
        <taxon>Dothideomycetes</taxon>
        <taxon>Dothideomycetidae</taxon>
        <taxon>Mycosphaerellales</taxon>
        <taxon>Teratosphaeriaceae</taxon>
        <taxon>Hortaea</taxon>
    </lineage>
</organism>
<feature type="non-terminal residue" evidence="2">
    <location>
        <position position="1"/>
    </location>
</feature>
<evidence type="ECO:0000256" key="1">
    <source>
        <dbReference type="SAM" id="MobiDB-lite"/>
    </source>
</evidence>
<feature type="compositionally biased region" description="Basic and acidic residues" evidence="1">
    <location>
        <begin position="340"/>
        <end position="356"/>
    </location>
</feature>
<feature type="compositionally biased region" description="Polar residues" evidence="1">
    <location>
        <begin position="244"/>
        <end position="254"/>
    </location>
</feature>
<feature type="region of interest" description="Disordered" evidence="1">
    <location>
        <begin position="695"/>
        <end position="718"/>
    </location>
</feature>
<dbReference type="OrthoDB" id="3648773at2759"/>
<proteinExistence type="predicted"/>
<feature type="region of interest" description="Disordered" evidence="1">
    <location>
        <begin position="100"/>
        <end position="135"/>
    </location>
</feature>
<reference evidence="2 3" key="1">
    <citation type="journal article" date="2018" name="BMC Genomics">
        <title>Genomic evidence for intraspecific hybridization in a clonal and extremely halotolerant yeast.</title>
        <authorList>
            <person name="Gostincar C."/>
            <person name="Stajich J.E."/>
            <person name="Zupancic J."/>
            <person name="Zalar P."/>
            <person name="Gunde-Cimerman N."/>
        </authorList>
    </citation>
    <scope>NUCLEOTIDE SEQUENCE [LARGE SCALE GENOMIC DNA]</scope>
    <source>
        <strain evidence="2 3">EXF-6656</strain>
    </source>
</reference>
<dbReference type="Proteomes" id="UP000281245">
    <property type="component" value="Unassembled WGS sequence"/>
</dbReference>
<feature type="compositionally biased region" description="Basic residues" evidence="1">
    <location>
        <begin position="461"/>
        <end position="474"/>
    </location>
</feature>
<feature type="compositionally biased region" description="Low complexity" evidence="1">
    <location>
        <begin position="307"/>
        <end position="320"/>
    </location>
</feature>
<feature type="region of interest" description="Disordered" evidence="1">
    <location>
        <begin position="301"/>
        <end position="369"/>
    </location>
</feature>
<feature type="region of interest" description="Disordered" evidence="1">
    <location>
        <begin position="218"/>
        <end position="276"/>
    </location>
</feature>
<feature type="compositionally biased region" description="Basic and acidic residues" evidence="1">
    <location>
        <begin position="100"/>
        <end position="109"/>
    </location>
</feature>
<accession>A0A3M6WIZ0</accession>
<feature type="compositionally biased region" description="Polar residues" evidence="1">
    <location>
        <begin position="853"/>
        <end position="867"/>
    </location>
</feature>
<name>A0A3M6WIZ0_HORWE</name>
<feature type="region of interest" description="Disordered" evidence="1">
    <location>
        <begin position="150"/>
        <end position="187"/>
    </location>
</feature>
<feature type="compositionally biased region" description="Low complexity" evidence="1">
    <location>
        <begin position="539"/>
        <end position="548"/>
    </location>
</feature>
<protein>
    <submittedName>
        <fullName evidence="2">Uncharacterized protein</fullName>
    </submittedName>
</protein>
<feature type="compositionally biased region" description="Basic and acidic residues" evidence="1">
    <location>
        <begin position="150"/>
        <end position="162"/>
    </location>
</feature>
<feature type="compositionally biased region" description="Low complexity" evidence="1">
    <location>
        <begin position="115"/>
        <end position="135"/>
    </location>
</feature>
<feature type="region of interest" description="Disordered" evidence="1">
    <location>
        <begin position="1"/>
        <end position="66"/>
    </location>
</feature>
<evidence type="ECO:0000313" key="2">
    <source>
        <dbReference type="EMBL" id="RMX78514.1"/>
    </source>
</evidence>